<evidence type="ECO:0000313" key="2">
    <source>
        <dbReference type="EMBL" id="CAA9465411.1"/>
    </source>
</evidence>
<feature type="compositionally biased region" description="Basic residues" evidence="1">
    <location>
        <begin position="71"/>
        <end position="115"/>
    </location>
</feature>
<dbReference type="GO" id="GO:0003987">
    <property type="term" value="F:acetate-CoA ligase activity"/>
    <property type="evidence" value="ECO:0007669"/>
    <property type="project" value="UniProtKB-EC"/>
</dbReference>
<feature type="region of interest" description="Disordered" evidence="1">
    <location>
        <begin position="71"/>
        <end position="155"/>
    </location>
</feature>
<feature type="compositionally biased region" description="Basic residues" evidence="1">
    <location>
        <begin position="168"/>
        <end position="191"/>
    </location>
</feature>
<protein>
    <submittedName>
        <fullName evidence="2">Acetyl-CoA synthetase</fullName>
        <ecNumber evidence="2">6.2.1.1</ecNumber>
    </submittedName>
</protein>
<feature type="compositionally biased region" description="Basic and acidic residues" evidence="1">
    <location>
        <begin position="323"/>
        <end position="333"/>
    </location>
</feature>
<name>A0A6J4R9W5_9ACTN</name>
<reference evidence="2" key="1">
    <citation type="submission" date="2020-02" db="EMBL/GenBank/DDBJ databases">
        <authorList>
            <person name="Meier V. D."/>
        </authorList>
    </citation>
    <scope>NUCLEOTIDE SEQUENCE</scope>
    <source>
        <strain evidence="2">AVDCRST_MAG65</strain>
    </source>
</reference>
<proteinExistence type="predicted"/>
<dbReference type="AlphaFoldDB" id="A0A6J4R9W5"/>
<feature type="region of interest" description="Disordered" evidence="1">
    <location>
        <begin position="316"/>
        <end position="368"/>
    </location>
</feature>
<feature type="region of interest" description="Disordered" evidence="1">
    <location>
        <begin position="1"/>
        <end position="55"/>
    </location>
</feature>
<dbReference type="EC" id="6.2.1.1" evidence="2"/>
<accession>A0A6J4R9W5</accession>
<feature type="non-terminal residue" evidence="2">
    <location>
        <position position="1"/>
    </location>
</feature>
<dbReference type="EMBL" id="CADCVL010000042">
    <property type="protein sequence ID" value="CAA9465411.1"/>
    <property type="molecule type" value="Genomic_DNA"/>
</dbReference>
<feature type="compositionally biased region" description="Low complexity" evidence="1">
    <location>
        <begin position="208"/>
        <end position="223"/>
    </location>
</feature>
<feature type="compositionally biased region" description="Basic and acidic residues" evidence="1">
    <location>
        <begin position="350"/>
        <end position="368"/>
    </location>
</feature>
<keyword evidence="2" id="KW-0436">Ligase</keyword>
<feature type="compositionally biased region" description="Low complexity" evidence="1">
    <location>
        <begin position="39"/>
        <end position="51"/>
    </location>
</feature>
<feature type="region of interest" description="Disordered" evidence="1">
    <location>
        <begin position="168"/>
        <end position="251"/>
    </location>
</feature>
<feature type="non-terminal residue" evidence="2">
    <location>
        <position position="368"/>
    </location>
</feature>
<feature type="compositionally biased region" description="Low complexity" evidence="1">
    <location>
        <begin position="116"/>
        <end position="125"/>
    </location>
</feature>
<gene>
    <name evidence="2" type="ORF">AVDCRST_MAG65-231</name>
</gene>
<feature type="compositionally biased region" description="Basic and acidic residues" evidence="1">
    <location>
        <begin position="192"/>
        <end position="205"/>
    </location>
</feature>
<feature type="compositionally biased region" description="Basic residues" evidence="1">
    <location>
        <begin position="334"/>
        <end position="349"/>
    </location>
</feature>
<feature type="compositionally biased region" description="Basic residues" evidence="1">
    <location>
        <begin position="126"/>
        <end position="137"/>
    </location>
</feature>
<organism evidence="2">
    <name type="scientific">uncultured Solirubrobacteraceae bacterium</name>
    <dbReference type="NCBI Taxonomy" id="1162706"/>
    <lineage>
        <taxon>Bacteria</taxon>
        <taxon>Bacillati</taxon>
        <taxon>Actinomycetota</taxon>
        <taxon>Thermoleophilia</taxon>
        <taxon>Solirubrobacterales</taxon>
        <taxon>Solirubrobacteraceae</taxon>
        <taxon>environmental samples</taxon>
    </lineage>
</organism>
<evidence type="ECO:0000256" key="1">
    <source>
        <dbReference type="SAM" id="MobiDB-lite"/>
    </source>
</evidence>
<sequence length="368" mass="40617">EHHGPPGPVQREPPVRAPGRAGGDGERAGRGVRGGGSGPPRLLGRAGPPAAVGDAVRAGPGLAAAVREVVRRRHAQRRGQLRRPPRRGRARRPRRAALGRRARGRAARPHVRRPAARGLQGGQRARAARGARRRPRLHLPADGPRGGHLDARLRPAGRAALRRLRRLLRAGAGRPHHRRAGEGRHHRGRRLPAREGQRPQGDPRRGARALPGRLRRAGAQAHRPGGGLDRGPRRVVVRPGGRAARHARRAGLRRRAAAVPALHLRHDRQAQGHPAHLRGLPRPVRVDALGRLRPQARDRRLLVHRRRRLGHRPQLHHVRAARQRRDAGDVRGDARRRRARPAVAHRRGVRRDAALHRAHADPHLHEVG</sequence>